<proteinExistence type="predicted"/>
<feature type="non-terminal residue" evidence="5">
    <location>
        <position position="216"/>
    </location>
</feature>
<keyword evidence="3" id="KW-0511">Multifunctional enzyme</keyword>
<dbReference type="Proteomes" id="UP001595912">
    <property type="component" value="Unassembled WGS sequence"/>
</dbReference>
<dbReference type="InterPro" id="IPR014030">
    <property type="entry name" value="Ketoacyl_synth_N"/>
</dbReference>
<comment type="caution">
    <text evidence="5">The sequence shown here is derived from an EMBL/GenBank/DDBJ whole genome shotgun (WGS) entry which is preliminary data.</text>
</comment>
<reference evidence="6" key="1">
    <citation type="journal article" date="2019" name="Int. J. Syst. Evol. Microbiol.">
        <title>The Global Catalogue of Microorganisms (GCM) 10K type strain sequencing project: providing services to taxonomists for standard genome sequencing and annotation.</title>
        <authorList>
            <consortium name="The Broad Institute Genomics Platform"/>
            <consortium name="The Broad Institute Genome Sequencing Center for Infectious Disease"/>
            <person name="Wu L."/>
            <person name="Ma J."/>
        </authorList>
    </citation>
    <scope>NUCLEOTIDE SEQUENCE [LARGE SCALE GENOMIC DNA]</scope>
    <source>
        <strain evidence="6">CGMCC 4.7152</strain>
    </source>
</reference>
<dbReference type="EMBL" id="JBHSIU010000120">
    <property type="protein sequence ID" value="MFC5007267.1"/>
    <property type="molecule type" value="Genomic_DNA"/>
</dbReference>
<dbReference type="PROSITE" id="PS52004">
    <property type="entry name" value="KS3_2"/>
    <property type="match status" value="1"/>
</dbReference>
<dbReference type="InterPro" id="IPR050091">
    <property type="entry name" value="PKS_NRPS_Biosynth_Enz"/>
</dbReference>
<comment type="cofactor">
    <cofactor evidence="1">
        <name>pantetheine 4'-phosphate</name>
        <dbReference type="ChEBI" id="CHEBI:47942"/>
    </cofactor>
</comment>
<dbReference type="PANTHER" id="PTHR43775:SF51">
    <property type="entry name" value="INACTIVE PHENOLPHTHIOCEROL SYNTHESIS POLYKETIDE SYNTHASE TYPE I PKS1-RELATED"/>
    <property type="match status" value="1"/>
</dbReference>
<dbReference type="Gene3D" id="3.40.47.10">
    <property type="match status" value="1"/>
</dbReference>
<evidence type="ECO:0000259" key="4">
    <source>
        <dbReference type="PROSITE" id="PS52004"/>
    </source>
</evidence>
<evidence type="ECO:0000313" key="6">
    <source>
        <dbReference type="Proteomes" id="UP001595912"/>
    </source>
</evidence>
<dbReference type="Pfam" id="PF00109">
    <property type="entry name" value="ketoacyl-synt"/>
    <property type="match status" value="1"/>
</dbReference>
<dbReference type="RefSeq" id="WP_380127913.1">
    <property type="nucleotide sequence ID" value="NZ_JBHSIU010000120.1"/>
</dbReference>
<evidence type="ECO:0000313" key="5">
    <source>
        <dbReference type="EMBL" id="MFC5007267.1"/>
    </source>
</evidence>
<dbReference type="PROSITE" id="PS00606">
    <property type="entry name" value="KS3_1"/>
    <property type="match status" value="1"/>
</dbReference>
<keyword evidence="2" id="KW-0808">Transferase</keyword>
<dbReference type="InterPro" id="IPR036299">
    <property type="entry name" value="Polyketide_synth_docking_sf"/>
</dbReference>
<accession>A0ABV9WG71</accession>
<dbReference type="SMART" id="SM00825">
    <property type="entry name" value="PKS_KS"/>
    <property type="match status" value="1"/>
</dbReference>
<dbReference type="SUPFAM" id="SSF53901">
    <property type="entry name" value="Thiolase-like"/>
    <property type="match status" value="1"/>
</dbReference>
<dbReference type="InterPro" id="IPR018201">
    <property type="entry name" value="Ketoacyl_synth_AS"/>
</dbReference>
<dbReference type="CDD" id="cd00833">
    <property type="entry name" value="PKS"/>
    <property type="match status" value="1"/>
</dbReference>
<dbReference type="InterPro" id="IPR016039">
    <property type="entry name" value="Thiolase-like"/>
</dbReference>
<feature type="domain" description="Ketosynthase family 3 (KS3)" evidence="4">
    <location>
        <begin position="32"/>
        <end position="216"/>
    </location>
</feature>
<sequence>MNEGKLRDYLKRVTADLAHARRQLRKAEADRQEPIAIVAMACRFPGGADTPEALWSLVEGGVDAIGGFPVTRGWDLDSLYDPDPGATGHTYARHGGFLYDADRFDAEFFGISPREALAIEPQQRLLLETSWEALERAGIDPATLHGSRTGVYVGAIGQEYASLCYTGGADVDGYVLTGTTTSVASGRIAFTLGLEGPAVTVDTACSSSLVAMHLAG</sequence>
<dbReference type="InterPro" id="IPR015083">
    <property type="entry name" value="NorB/c/GfsB-D-like_docking"/>
</dbReference>
<dbReference type="InterPro" id="IPR020841">
    <property type="entry name" value="PKS_Beta-ketoAc_synthase_dom"/>
</dbReference>
<organism evidence="5 6">
    <name type="scientific">Dactylosporangium cerinum</name>
    <dbReference type="NCBI Taxonomy" id="1434730"/>
    <lineage>
        <taxon>Bacteria</taxon>
        <taxon>Bacillati</taxon>
        <taxon>Actinomycetota</taxon>
        <taxon>Actinomycetes</taxon>
        <taxon>Micromonosporales</taxon>
        <taxon>Micromonosporaceae</taxon>
        <taxon>Dactylosporangium</taxon>
    </lineage>
</organism>
<evidence type="ECO:0000256" key="3">
    <source>
        <dbReference type="ARBA" id="ARBA00023268"/>
    </source>
</evidence>
<evidence type="ECO:0000256" key="1">
    <source>
        <dbReference type="ARBA" id="ARBA00001957"/>
    </source>
</evidence>
<dbReference type="SUPFAM" id="SSF101173">
    <property type="entry name" value="Docking domain B of the erythromycin polyketide synthase (DEBS)"/>
    <property type="match status" value="1"/>
</dbReference>
<evidence type="ECO:0000256" key="2">
    <source>
        <dbReference type="ARBA" id="ARBA00022679"/>
    </source>
</evidence>
<dbReference type="PANTHER" id="PTHR43775">
    <property type="entry name" value="FATTY ACID SYNTHASE"/>
    <property type="match status" value="1"/>
</dbReference>
<dbReference type="Pfam" id="PF08990">
    <property type="entry name" value="Docking"/>
    <property type="match status" value="1"/>
</dbReference>
<name>A0ABV9WG71_9ACTN</name>
<keyword evidence="6" id="KW-1185">Reference proteome</keyword>
<gene>
    <name evidence="5" type="ORF">ACFPIJ_56850</name>
</gene>
<protein>
    <submittedName>
        <fullName evidence="5">Beta-ketoacyl synthase N-terminal-like domain-containing protein</fullName>
    </submittedName>
</protein>